<sequence>MKCNSAFAFTSRSTRVNSRSCSSQYATEAVSNYSFPPPSSNHLTPSGLAILFTLATVLTSWGIMHLPWEFSYLSEMYKETQLSEFASLANTYAKHAAQGMAHRTALGMIAIFSLAGIYLARRNRLHYRGRAARELVLGIEQLKCHGWLGIALVMILTIDITIGLNLGRSTTPGYVAAGLLILWFIPAIADPMPRLTRWLLWVLFVLYCLYMLLPGLILAPDYSNLNKNQFTFALRHYTFVVYPTLLLGREAIGALQDLWPSYGLLMPTLGAIAQQLFGALTFGDLVRFVHLAQVAFFLLSVAAHRLWLPGRPLAFVGVLLLLLPWMRSFGPEMLYPNESGWRFLGIALAPLLLLATRHLSVERAAVILGFGSGILLLLNMETGVCLSVGILAYLTVRPNPFAWGRLIGHLALFLTGFFPAMGFYVLLFRMGLGYWPSIPSLQTVLTPLLASFGGQDIHLFGWDALALVIFIHTCFIVIRSAMAWRMRTLPFRPAFRMAMAIIILLWFSYYAYKPLPWALWSVFVLYLFLIPEYVTLARLRHWKQHWKNAAPIAAMVLILILMPMGLRMNLQAAQAVKDVLLDGPALAQSPMTSIEKVSGVWLPEKLATALEEKGTYVRAIAPSEDFLMFTGDLPLIALLSGYVPEFPTKEIFFQVTSSRKELDPIVHEIRERRPERLLFDKDPSYFTSFPNAAYGVPDFNERLILDQLKKRIEAHYHYAGIASHWEIWERNVRGEGSPGDKLP</sequence>
<accession>A0A450TRU7</accession>
<organism evidence="2">
    <name type="scientific">Candidatus Kentrum sp. FW</name>
    <dbReference type="NCBI Taxonomy" id="2126338"/>
    <lineage>
        <taxon>Bacteria</taxon>
        <taxon>Pseudomonadati</taxon>
        <taxon>Pseudomonadota</taxon>
        <taxon>Gammaproteobacteria</taxon>
        <taxon>Candidatus Kentrum</taxon>
    </lineage>
</organism>
<feature type="transmembrane region" description="Helical" evidence="1">
    <location>
        <begin position="172"/>
        <end position="189"/>
    </location>
</feature>
<evidence type="ECO:0000256" key="1">
    <source>
        <dbReference type="SAM" id="Phobius"/>
    </source>
</evidence>
<evidence type="ECO:0008006" key="3">
    <source>
        <dbReference type="Google" id="ProtNLM"/>
    </source>
</evidence>
<feature type="transmembrane region" description="Helical" evidence="1">
    <location>
        <begin position="518"/>
        <end position="536"/>
    </location>
</feature>
<name>A0A450TRU7_9GAMM</name>
<feature type="transmembrane region" description="Helical" evidence="1">
    <location>
        <begin position="494"/>
        <end position="512"/>
    </location>
</feature>
<feature type="transmembrane region" description="Helical" evidence="1">
    <location>
        <begin position="313"/>
        <end position="329"/>
    </location>
</feature>
<reference evidence="2" key="1">
    <citation type="submission" date="2019-02" db="EMBL/GenBank/DDBJ databases">
        <authorList>
            <person name="Gruber-Vodicka R. H."/>
            <person name="Seah K. B. B."/>
        </authorList>
    </citation>
    <scope>NUCLEOTIDE SEQUENCE</scope>
    <source>
        <strain evidence="2">BECK_BZ106</strain>
    </source>
</reference>
<feature type="transmembrane region" description="Helical" evidence="1">
    <location>
        <begin position="459"/>
        <end position="482"/>
    </location>
</feature>
<keyword evidence="1" id="KW-0472">Membrane</keyword>
<feature type="transmembrane region" description="Helical" evidence="1">
    <location>
        <begin position="147"/>
        <end position="166"/>
    </location>
</feature>
<evidence type="ECO:0000313" key="2">
    <source>
        <dbReference type="EMBL" id="VFJ71013.1"/>
    </source>
</evidence>
<proteinExistence type="predicted"/>
<feature type="transmembrane region" description="Helical" evidence="1">
    <location>
        <begin position="366"/>
        <end position="394"/>
    </location>
</feature>
<dbReference type="EMBL" id="CAADFD010000205">
    <property type="protein sequence ID" value="VFJ71013.1"/>
    <property type="molecule type" value="Genomic_DNA"/>
</dbReference>
<feature type="transmembrane region" description="Helical" evidence="1">
    <location>
        <begin position="406"/>
        <end position="427"/>
    </location>
</feature>
<keyword evidence="1" id="KW-1133">Transmembrane helix</keyword>
<feature type="transmembrane region" description="Helical" evidence="1">
    <location>
        <begin position="48"/>
        <end position="68"/>
    </location>
</feature>
<feature type="transmembrane region" description="Helical" evidence="1">
    <location>
        <begin position="548"/>
        <end position="566"/>
    </location>
</feature>
<feature type="transmembrane region" description="Helical" evidence="1">
    <location>
        <begin position="198"/>
        <end position="218"/>
    </location>
</feature>
<feature type="transmembrane region" description="Helical" evidence="1">
    <location>
        <begin position="100"/>
        <end position="120"/>
    </location>
</feature>
<feature type="transmembrane region" description="Helical" evidence="1">
    <location>
        <begin position="434"/>
        <end position="453"/>
    </location>
</feature>
<dbReference type="AlphaFoldDB" id="A0A450TRU7"/>
<feature type="transmembrane region" description="Helical" evidence="1">
    <location>
        <begin position="259"/>
        <end position="282"/>
    </location>
</feature>
<protein>
    <recommendedName>
        <fullName evidence="3">4-amino-4-deoxy-L-arabinose transferase</fullName>
    </recommendedName>
</protein>
<keyword evidence="1" id="KW-0812">Transmembrane</keyword>
<gene>
    <name evidence="2" type="ORF">BECKFW1821B_GA0114236_12053</name>
</gene>
<feature type="transmembrane region" description="Helical" evidence="1">
    <location>
        <begin position="341"/>
        <end position="359"/>
    </location>
</feature>